<name>A0A1X2HKZ1_SYNRA</name>
<sequence length="150" mass="17017">MYVFGRIIPVTHTETFLHIETIGHSKLYGPTKQTFSNPDKSTIKYAYLATPYRTAERRAHIANCSKRTETASDIGKLEGEPNSVPKKGSIEGATGDNTKDMSGRTWPFFYFGMYSWKDKKKSAFYETKKASKRRGRIVRESMSVFDGAIN</sequence>
<dbReference type="InParanoid" id="A0A1X2HKZ1"/>
<organism evidence="2 3">
    <name type="scientific">Syncephalastrum racemosum</name>
    <name type="common">Filamentous fungus</name>
    <dbReference type="NCBI Taxonomy" id="13706"/>
    <lineage>
        <taxon>Eukaryota</taxon>
        <taxon>Fungi</taxon>
        <taxon>Fungi incertae sedis</taxon>
        <taxon>Mucoromycota</taxon>
        <taxon>Mucoromycotina</taxon>
        <taxon>Mucoromycetes</taxon>
        <taxon>Mucorales</taxon>
        <taxon>Syncephalastraceae</taxon>
        <taxon>Syncephalastrum</taxon>
    </lineage>
</organism>
<evidence type="ECO:0000313" key="2">
    <source>
        <dbReference type="EMBL" id="ORY99985.1"/>
    </source>
</evidence>
<comment type="caution">
    <text evidence="2">The sequence shown here is derived from an EMBL/GenBank/DDBJ whole genome shotgun (WGS) entry which is preliminary data.</text>
</comment>
<evidence type="ECO:0000256" key="1">
    <source>
        <dbReference type="SAM" id="MobiDB-lite"/>
    </source>
</evidence>
<dbReference type="EMBL" id="MCGN01000002">
    <property type="protein sequence ID" value="ORY99985.1"/>
    <property type="molecule type" value="Genomic_DNA"/>
</dbReference>
<dbReference type="AlphaFoldDB" id="A0A1X2HKZ1"/>
<protein>
    <submittedName>
        <fullName evidence="2">Uncharacterized protein</fullName>
    </submittedName>
</protein>
<evidence type="ECO:0000313" key="3">
    <source>
        <dbReference type="Proteomes" id="UP000242180"/>
    </source>
</evidence>
<feature type="region of interest" description="Disordered" evidence="1">
    <location>
        <begin position="70"/>
        <end position="98"/>
    </location>
</feature>
<accession>A0A1X2HKZ1</accession>
<keyword evidence="3" id="KW-1185">Reference proteome</keyword>
<gene>
    <name evidence="2" type="ORF">BCR43DRAFT_501903</name>
</gene>
<reference evidence="2 3" key="1">
    <citation type="submission" date="2016-07" db="EMBL/GenBank/DDBJ databases">
        <title>Pervasive Adenine N6-methylation of Active Genes in Fungi.</title>
        <authorList>
            <consortium name="DOE Joint Genome Institute"/>
            <person name="Mondo S.J."/>
            <person name="Dannebaum R.O."/>
            <person name="Kuo R.C."/>
            <person name="Labutti K."/>
            <person name="Haridas S."/>
            <person name="Kuo A."/>
            <person name="Salamov A."/>
            <person name="Ahrendt S.R."/>
            <person name="Lipzen A."/>
            <person name="Sullivan W."/>
            <person name="Andreopoulos W.B."/>
            <person name="Clum A."/>
            <person name="Lindquist E."/>
            <person name="Daum C."/>
            <person name="Ramamoorthy G.K."/>
            <person name="Gryganskyi A."/>
            <person name="Culley D."/>
            <person name="Magnuson J.K."/>
            <person name="James T.Y."/>
            <person name="O'Malley M.A."/>
            <person name="Stajich J.E."/>
            <person name="Spatafora J.W."/>
            <person name="Visel A."/>
            <person name="Grigoriev I.V."/>
        </authorList>
    </citation>
    <scope>NUCLEOTIDE SEQUENCE [LARGE SCALE GENOMIC DNA]</scope>
    <source>
        <strain evidence="2 3">NRRL 2496</strain>
    </source>
</reference>
<feature type="compositionally biased region" description="Basic and acidic residues" evidence="1">
    <location>
        <begin position="70"/>
        <end position="79"/>
    </location>
</feature>
<dbReference type="Proteomes" id="UP000242180">
    <property type="component" value="Unassembled WGS sequence"/>
</dbReference>
<proteinExistence type="predicted"/>